<keyword evidence="7" id="KW-0272">Extracellular matrix</keyword>
<keyword evidence="15" id="KW-0804">Transcription</keyword>
<evidence type="ECO:0000256" key="14">
    <source>
        <dbReference type="ARBA" id="ARBA00023157"/>
    </source>
</evidence>
<dbReference type="Proteomes" id="UP000001073">
    <property type="component" value="Chromosome 8"/>
</dbReference>
<comment type="similarity">
    <text evidence="19">Belongs to the lysyl oxidase family.</text>
</comment>
<dbReference type="EC" id="1.4.3.13" evidence="19"/>
<dbReference type="GO" id="GO:0005615">
    <property type="term" value="C:extracellular space"/>
    <property type="evidence" value="ECO:0007669"/>
    <property type="project" value="UniProtKB-UniRule"/>
</dbReference>
<organism evidence="22 23">
    <name type="scientific">Nomascus leucogenys</name>
    <name type="common">Northern white-cheeked gibbon</name>
    <name type="synonym">Hylobates leucogenys</name>
    <dbReference type="NCBI Taxonomy" id="61853"/>
    <lineage>
        <taxon>Eukaryota</taxon>
        <taxon>Metazoa</taxon>
        <taxon>Chordata</taxon>
        <taxon>Craniata</taxon>
        <taxon>Vertebrata</taxon>
        <taxon>Euteleostomi</taxon>
        <taxon>Mammalia</taxon>
        <taxon>Eutheria</taxon>
        <taxon>Euarchontoglires</taxon>
        <taxon>Primates</taxon>
        <taxon>Haplorrhini</taxon>
        <taxon>Catarrhini</taxon>
        <taxon>Hylobatidae</taxon>
        <taxon>Nomascus</taxon>
    </lineage>
</organism>
<keyword evidence="14 18" id="KW-1015">Disulfide bond</keyword>
<dbReference type="FunFam" id="3.10.250.10:FF:000001">
    <property type="entry name" value="Lysyl oxidase 4 isoform X1"/>
    <property type="match status" value="2"/>
</dbReference>
<dbReference type="EMBL" id="ADFV01073970">
    <property type="status" value="NOT_ANNOTATED_CDS"/>
    <property type="molecule type" value="Genomic_DNA"/>
</dbReference>
<dbReference type="PRINTS" id="PR00258">
    <property type="entry name" value="SPERACTRCPTR"/>
</dbReference>
<comment type="cofactor">
    <cofactor evidence="19">
        <name>Cu cation</name>
        <dbReference type="ChEBI" id="CHEBI:23378"/>
    </cofactor>
</comment>
<keyword evidence="8 20" id="KW-0732">Signal</keyword>
<dbReference type="GO" id="GO:0005507">
    <property type="term" value="F:copper ion binding"/>
    <property type="evidence" value="ECO:0007669"/>
    <property type="project" value="UniProtKB-UniRule"/>
</dbReference>
<accession>M3ZAV4</accession>
<dbReference type="GO" id="GO:0001666">
    <property type="term" value="P:response to hypoxia"/>
    <property type="evidence" value="ECO:0007669"/>
    <property type="project" value="Ensembl"/>
</dbReference>
<dbReference type="InterPro" id="IPR001695">
    <property type="entry name" value="Lysyl_oxidase"/>
</dbReference>
<evidence type="ECO:0000256" key="9">
    <source>
        <dbReference type="ARBA" id="ARBA00022824"/>
    </source>
</evidence>
<keyword evidence="19" id="KW-0886">LTQ</keyword>
<evidence type="ECO:0000256" key="17">
    <source>
        <dbReference type="ARBA" id="ARBA00046895"/>
    </source>
</evidence>
<gene>
    <name evidence="22" type="primary">LOXL2</name>
</gene>
<dbReference type="GO" id="GO:0005783">
    <property type="term" value="C:endoplasmic reticulum"/>
    <property type="evidence" value="ECO:0007669"/>
    <property type="project" value="UniProtKB-SubCell"/>
</dbReference>
<feature type="domain" description="SRCR" evidence="21">
    <location>
        <begin position="58"/>
        <end position="159"/>
    </location>
</feature>
<reference evidence="22" key="2">
    <citation type="submission" date="2025-08" db="UniProtKB">
        <authorList>
            <consortium name="Ensembl"/>
        </authorList>
    </citation>
    <scope>IDENTIFICATION</scope>
</reference>
<dbReference type="FunCoup" id="M3ZAV4">
    <property type="interactions" value="562"/>
</dbReference>
<dbReference type="GO" id="GO:0005654">
    <property type="term" value="C:nucleoplasm"/>
    <property type="evidence" value="ECO:0007669"/>
    <property type="project" value="Ensembl"/>
</dbReference>
<dbReference type="SUPFAM" id="SSF56487">
    <property type="entry name" value="SRCR-like"/>
    <property type="match status" value="3"/>
</dbReference>
<evidence type="ECO:0000313" key="23">
    <source>
        <dbReference type="Proteomes" id="UP000001073"/>
    </source>
</evidence>
<dbReference type="EMBL" id="ADFV01073968">
    <property type="status" value="NOT_ANNOTATED_CDS"/>
    <property type="molecule type" value="Genomic_DNA"/>
</dbReference>
<evidence type="ECO:0000256" key="7">
    <source>
        <dbReference type="ARBA" id="ARBA00022530"/>
    </source>
</evidence>
<dbReference type="SMART" id="SM00202">
    <property type="entry name" value="SR"/>
    <property type="match status" value="3"/>
</dbReference>
<dbReference type="GO" id="GO:0005509">
    <property type="term" value="F:calcium ion binding"/>
    <property type="evidence" value="ECO:0007669"/>
    <property type="project" value="Ensembl"/>
</dbReference>
<evidence type="ECO:0000256" key="5">
    <source>
        <dbReference type="ARBA" id="ARBA00022454"/>
    </source>
</evidence>
<dbReference type="GO" id="GO:0000122">
    <property type="term" value="P:negative regulation of transcription by RNA polymerase II"/>
    <property type="evidence" value="ECO:0007669"/>
    <property type="project" value="Ensembl"/>
</dbReference>
<evidence type="ECO:0000256" key="12">
    <source>
        <dbReference type="ARBA" id="ARBA00022869"/>
    </source>
</evidence>
<dbReference type="EMBL" id="ADFV01073969">
    <property type="status" value="NOT_ANNOTATED_CDS"/>
    <property type="molecule type" value="Genomic_DNA"/>
</dbReference>
<dbReference type="eggNOG" id="ENOG502QSX8">
    <property type="taxonomic scope" value="Eukaryota"/>
</dbReference>
<keyword evidence="6" id="KW-0678">Repressor</keyword>
<dbReference type="EMBL" id="ADFV01073971">
    <property type="status" value="NOT_ANNOTATED_CDS"/>
    <property type="molecule type" value="Genomic_DNA"/>
</dbReference>
<dbReference type="GO" id="GO:0032332">
    <property type="term" value="P:positive regulation of chondrocyte differentiation"/>
    <property type="evidence" value="ECO:0007669"/>
    <property type="project" value="Ensembl"/>
</dbReference>
<keyword evidence="23" id="KW-1185">Reference proteome</keyword>
<evidence type="ECO:0000259" key="21">
    <source>
        <dbReference type="PROSITE" id="PS50287"/>
    </source>
</evidence>
<dbReference type="PROSITE" id="PS00420">
    <property type="entry name" value="SRCR_1"/>
    <property type="match status" value="1"/>
</dbReference>
<feature type="disulfide bond" evidence="18">
    <location>
        <begin position="128"/>
        <end position="138"/>
    </location>
</feature>
<dbReference type="PRINTS" id="PR00074">
    <property type="entry name" value="LYSYLOXIDASE"/>
</dbReference>
<dbReference type="Gene3D" id="3.10.250.10">
    <property type="entry name" value="SRCR-like domain"/>
    <property type="match status" value="3"/>
</dbReference>
<dbReference type="InterPro" id="IPR050912">
    <property type="entry name" value="LOX-like_protein"/>
</dbReference>
<comment type="subcellular location">
    <subcellularLocation>
        <location evidence="3">Chromosome</location>
    </subcellularLocation>
    <subcellularLocation>
        <location evidence="2">Endoplasmic reticulum</location>
    </subcellularLocation>
    <subcellularLocation>
        <location evidence="1">Nucleus</location>
    </subcellularLocation>
    <subcellularLocation>
        <location evidence="4">Secreted</location>
        <location evidence="4">Extracellular space</location>
        <location evidence="4">Extracellular matrix</location>
        <location evidence="4">Basement membrane</location>
    </subcellularLocation>
</comment>
<evidence type="ECO:0000256" key="3">
    <source>
        <dbReference type="ARBA" id="ARBA00004286"/>
    </source>
</evidence>
<feature type="domain" description="SRCR" evidence="21">
    <location>
        <begin position="326"/>
        <end position="425"/>
    </location>
</feature>
<keyword evidence="19" id="KW-0801">TPQ</keyword>
<dbReference type="Pfam" id="PF01186">
    <property type="entry name" value="Lysyl_oxidase"/>
    <property type="match status" value="1"/>
</dbReference>
<evidence type="ECO:0000256" key="15">
    <source>
        <dbReference type="ARBA" id="ARBA00023163"/>
    </source>
</evidence>
<evidence type="ECO:0000256" key="4">
    <source>
        <dbReference type="ARBA" id="ARBA00004302"/>
    </source>
</evidence>
<reference evidence="22" key="3">
    <citation type="submission" date="2025-09" db="UniProtKB">
        <authorList>
            <consortium name="Ensembl"/>
        </authorList>
    </citation>
    <scope>IDENTIFICATION</scope>
</reference>
<keyword evidence="10" id="KW-0106">Calcium</keyword>
<comment type="caution">
    <text evidence="18">Lacks conserved residue(s) required for the propagation of feature annotation.</text>
</comment>
<feature type="domain" description="SRCR" evidence="21">
    <location>
        <begin position="188"/>
        <end position="302"/>
    </location>
</feature>
<keyword evidence="19" id="KW-0560">Oxidoreductase</keyword>
<dbReference type="InterPro" id="IPR001190">
    <property type="entry name" value="SRCR"/>
</dbReference>
<dbReference type="EMBL" id="ADFV01073973">
    <property type="status" value="NOT_ANNOTATED_CDS"/>
    <property type="molecule type" value="Genomic_DNA"/>
</dbReference>
<dbReference type="GO" id="GO:1902455">
    <property type="term" value="P:negative regulation of stem cell population maintenance"/>
    <property type="evidence" value="ECO:0007669"/>
    <property type="project" value="Ensembl"/>
</dbReference>
<dbReference type="PROSITE" id="PS50287">
    <property type="entry name" value="SRCR_2"/>
    <property type="match status" value="3"/>
</dbReference>
<keyword evidence="12" id="KW-0084">Basement membrane</keyword>
<feature type="chain" id="PRO_5014121657" description="Lysyl oxidase homolog" evidence="20">
    <location>
        <begin position="26"/>
        <end position="710"/>
    </location>
</feature>
<dbReference type="FunFam" id="3.10.250.10:FF:000014">
    <property type="entry name" value="Lysyl oxidase homolog 2"/>
    <property type="match status" value="1"/>
</dbReference>
<dbReference type="GO" id="GO:0016020">
    <property type="term" value="C:membrane"/>
    <property type="evidence" value="ECO:0007669"/>
    <property type="project" value="InterPro"/>
</dbReference>
<evidence type="ECO:0000256" key="8">
    <source>
        <dbReference type="ARBA" id="ARBA00022729"/>
    </source>
</evidence>
<feature type="disulfide bond" evidence="18">
    <location>
        <begin position="97"/>
        <end position="158"/>
    </location>
</feature>
<dbReference type="Pfam" id="PF00530">
    <property type="entry name" value="SRCR"/>
    <property type="match status" value="3"/>
</dbReference>
<dbReference type="PANTHER" id="PTHR45817:SF1">
    <property type="entry name" value="LYSYL OXIDASE HOMOLOG 2"/>
    <property type="match status" value="1"/>
</dbReference>
<dbReference type="GO" id="GO:0046688">
    <property type="term" value="P:response to copper ion"/>
    <property type="evidence" value="ECO:0007669"/>
    <property type="project" value="Ensembl"/>
</dbReference>
<dbReference type="InParanoid" id="M3ZAV4"/>
<dbReference type="GO" id="GO:0001935">
    <property type="term" value="P:endothelial cell proliferation"/>
    <property type="evidence" value="ECO:0007669"/>
    <property type="project" value="Ensembl"/>
</dbReference>
<dbReference type="GO" id="GO:0005604">
    <property type="term" value="C:basement membrane"/>
    <property type="evidence" value="ECO:0007669"/>
    <property type="project" value="UniProtKB-SubCell"/>
</dbReference>
<dbReference type="EMBL" id="ADFV01073972">
    <property type="status" value="NOT_ANNOTATED_CDS"/>
    <property type="molecule type" value="Genomic_DNA"/>
</dbReference>
<keyword evidence="11" id="KW-0156">Chromatin regulator</keyword>
<evidence type="ECO:0000256" key="10">
    <source>
        <dbReference type="ARBA" id="ARBA00022837"/>
    </source>
</evidence>
<sequence length="710" mass="79947">MERPLCSHPCSCLAVLALLYPLSLAQYDSWPHYPEYFQQPAPEYHQPQAPANVAKIQLRLAGQKRKHSEGRVEVYYDGQWGTVCDDDFSIHAAHVVCRELGYVEAKSWTASSSYGKGEGPIWLDNLHCTGNEATLAACTSNGWGVTDCKHTEDVGVVCSDKRIPGFKFDNSLINQIENLNIQVEDIRIRAILSTYRRRTPVMEGYVEVKEGKTWKQICDKHWTAKNSRVVCGMFGFPGERTYNTKVYKMFASRRKQRYWPFSMDCTGTEAHISSCKLGPQVSLDPVKNVTCENGLPAVVSCVPGQVFSPDGPSRFRKAYKPEQPLVRLRGGAYIGEGRVEVLKNGEWGTVCDDKWDLVSASVVCRELGFGSAKEAVTGSRLGQGIGPIHLNEIQCTGNEKSIIDCKFNAESQGCNHEEDAGVRCNTPAMGLQKKDYKREPRRPATWLIFKIYFFVEMGSHYVVQAGLKILGSSDPPTLAHLGEGVPSSPAAPDLVLNAEMDRPMFMLQCAMEENCLSASASQTNPTTGYRRLLRFSSQIHNNGQSDFRPKNGRHAWIWNDCHRHYHSMEVFTHYDLLNLNGTKVAEGHKASFCLEDTECEGDIQKNYECANFGDQGITMGCWDMYRHDIDCQWVDITDVPPGDYLFQVVINPNFEVAESDYSNNIMKCRSRYDGHRIWMYNCHIGGSFSEETEKKFEHFSGLLNNQLSPQ</sequence>
<dbReference type="GO" id="GO:0070828">
    <property type="term" value="P:heterochromatin organization"/>
    <property type="evidence" value="ECO:0007669"/>
    <property type="project" value="Ensembl"/>
</dbReference>
<evidence type="ECO:0000256" key="11">
    <source>
        <dbReference type="ARBA" id="ARBA00022853"/>
    </source>
</evidence>
<evidence type="ECO:0000256" key="16">
    <source>
        <dbReference type="ARBA" id="ARBA00023242"/>
    </source>
</evidence>
<evidence type="ECO:0000256" key="18">
    <source>
        <dbReference type="PROSITE-ProRule" id="PRU00196"/>
    </source>
</evidence>
<dbReference type="GO" id="GO:0001837">
    <property type="term" value="P:epithelial to mesenchymal transition"/>
    <property type="evidence" value="ECO:0007669"/>
    <property type="project" value="Ensembl"/>
</dbReference>
<keyword evidence="19" id="KW-0186">Copper</keyword>
<dbReference type="GO" id="GO:0000785">
    <property type="term" value="C:chromatin"/>
    <property type="evidence" value="ECO:0007669"/>
    <property type="project" value="Ensembl"/>
</dbReference>
<dbReference type="AlphaFoldDB" id="M3ZAV4"/>
<dbReference type="HOGENOM" id="CLU_002555_11_2_1"/>
<dbReference type="PANTHER" id="PTHR45817">
    <property type="entry name" value="LYSYL OXIDASE-LIKE-RELATED"/>
    <property type="match status" value="1"/>
</dbReference>
<feature type="disulfide bond" evidence="18">
    <location>
        <begin position="265"/>
        <end position="275"/>
    </location>
</feature>
<proteinExistence type="inferred from homology"/>
<evidence type="ECO:0000256" key="6">
    <source>
        <dbReference type="ARBA" id="ARBA00022491"/>
    </source>
</evidence>
<dbReference type="GO" id="GO:0070492">
    <property type="term" value="F:oligosaccharide binding"/>
    <property type="evidence" value="ECO:0007669"/>
    <property type="project" value="Ensembl"/>
</dbReference>
<reference evidence="22 23" key="1">
    <citation type="submission" date="2012-10" db="EMBL/GenBank/DDBJ databases">
        <authorList>
            <consortium name="Gibbon Genome Sequencing Consortium"/>
        </authorList>
    </citation>
    <scope>NUCLEOTIDE SEQUENCE [LARGE SCALE GENOMIC DNA]</scope>
</reference>
<evidence type="ECO:0000256" key="20">
    <source>
        <dbReference type="SAM" id="SignalP"/>
    </source>
</evidence>
<keyword evidence="9" id="KW-0256">Endoplasmic reticulum</keyword>
<dbReference type="Ensembl" id="ENSNLET00000032221.2">
    <property type="protein sequence ID" value="ENSNLEP00000023841.2"/>
    <property type="gene ID" value="ENSNLEG00000026866.2"/>
</dbReference>
<dbReference type="GO" id="GO:0030199">
    <property type="term" value="P:collagen fibril organization"/>
    <property type="evidence" value="ECO:0007669"/>
    <property type="project" value="Ensembl"/>
</dbReference>
<evidence type="ECO:0000256" key="13">
    <source>
        <dbReference type="ARBA" id="ARBA00023015"/>
    </source>
</evidence>
<feature type="disulfide bond" evidence="18">
    <location>
        <begin position="84"/>
        <end position="148"/>
    </location>
</feature>
<name>M3ZAV4_NOMLE</name>
<dbReference type="EMBL" id="ADFV01073967">
    <property type="status" value="NOT_ANNOTATED_CDS"/>
    <property type="molecule type" value="Genomic_DNA"/>
</dbReference>
<comment type="catalytic activity">
    <reaction evidence="19">
        <text>L-lysyl-[protein] + O2 + H2O = (S)-2-amino-6-oxohexanoyl-[protein] + H2O2 + NH4(+)</text>
        <dbReference type="Rhea" id="RHEA:24544"/>
        <dbReference type="Rhea" id="RHEA-COMP:9752"/>
        <dbReference type="Rhea" id="RHEA-COMP:12448"/>
        <dbReference type="ChEBI" id="CHEBI:15377"/>
        <dbReference type="ChEBI" id="CHEBI:15379"/>
        <dbReference type="ChEBI" id="CHEBI:16240"/>
        <dbReference type="ChEBI" id="CHEBI:28938"/>
        <dbReference type="ChEBI" id="CHEBI:29969"/>
        <dbReference type="ChEBI" id="CHEBI:131803"/>
        <dbReference type="EC" id="1.4.3.13"/>
    </reaction>
</comment>
<dbReference type="EMBL" id="ADFV01073974">
    <property type="status" value="NOT_ANNOTATED_CDS"/>
    <property type="molecule type" value="Genomic_DNA"/>
</dbReference>
<protein>
    <recommendedName>
        <fullName evidence="19">Lysyl oxidase homolog</fullName>
        <ecNumber evidence="19">1.4.3.13</ecNumber>
    </recommendedName>
</protein>
<evidence type="ECO:0000256" key="1">
    <source>
        <dbReference type="ARBA" id="ARBA00004123"/>
    </source>
</evidence>
<dbReference type="GeneTree" id="ENSGT00940000155874"/>
<evidence type="ECO:0000256" key="19">
    <source>
        <dbReference type="RuleBase" id="RU367046"/>
    </source>
</evidence>
<comment type="subunit">
    <text evidence="17">Component of some chromatin repressor complex. Interacts with SNAI1. Interacts with TAF10. Interacts with HSPA5. Interacts with EFEMP2.</text>
</comment>
<feature type="disulfide bond" evidence="18">
    <location>
        <begin position="395"/>
        <end position="405"/>
    </location>
</feature>
<keyword evidence="19" id="KW-0479">Metal-binding</keyword>
<comment type="PTM">
    <text evidence="19">The lysine tyrosylquinone cross-link (LTQ) is generated by condensation of the epsilon-amino group of a lysine with a topaquinone produced by oxidation of tyrosine.</text>
</comment>
<keyword evidence="5" id="KW-0158">Chromosome</keyword>
<dbReference type="InterPro" id="IPR036772">
    <property type="entry name" value="SRCR-like_dom_sf"/>
</dbReference>
<dbReference type="EMBL" id="ADFV01073965">
    <property type="status" value="NOT_ANNOTATED_CDS"/>
    <property type="molecule type" value="Genomic_DNA"/>
</dbReference>
<dbReference type="EMBL" id="ADFV01073966">
    <property type="status" value="NOT_ANNOTATED_CDS"/>
    <property type="molecule type" value="Genomic_DNA"/>
</dbReference>
<keyword evidence="16" id="KW-0539">Nucleus</keyword>
<evidence type="ECO:0000256" key="2">
    <source>
        <dbReference type="ARBA" id="ARBA00004240"/>
    </source>
</evidence>
<evidence type="ECO:0000313" key="22">
    <source>
        <dbReference type="Ensembl" id="ENSNLEP00000023841.2"/>
    </source>
</evidence>
<dbReference type="STRING" id="61853.ENSNLEP00000023841"/>
<keyword evidence="13" id="KW-0805">Transcription regulation</keyword>
<dbReference type="GO" id="GO:0002040">
    <property type="term" value="P:sprouting angiogenesis"/>
    <property type="evidence" value="ECO:0007669"/>
    <property type="project" value="Ensembl"/>
</dbReference>
<feature type="signal peptide" evidence="20">
    <location>
        <begin position="1"/>
        <end position="25"/>
    </location>
</feature>
<dbReference type="GO" id="GO:0004720">
    <property type="term" value="F:protein-lysine 6-oxidase activity"/>
    <property type="evidence" value="ECO:0007669"/>
    <property type="project" value="UniProtKB-UniRule"/>
</dbReference>
<dbReference type="GO" id="GO:0010718">
    <property type="term" value="P:positive regulation of epithelial to mesenchymal transition"/>
    <property type="evidence" value="ECO:0007669"/>
    <property type="project" value="Ensembl"/>
</dbReference>
<dbReference type="PRINTS" id="PR02045">
    <property type="entry name" value="F138DOMAIN"/>
</dbReference>
<dbReference type="GO" id="GO:0043542">
    <property type="term" value="P:endothelial cell migration"/>
    <property type="evidence" value="ECO:0007669"/>
    <property type="project" value="Ensembl"/>
</dbReference>
<comment type="function">
    <text evidence="19">Mediates the post-translational oxidative deamination of lysine residues on target proteins leading to the formation of deaminated lysine (allysine).</text>
</comment>
<dbReference type="OMA" id="MALSHCR"/>
<keyword evidence="19" id="KW-0964">Secreted</keyword>